<accession>A0A7G2D801</accession>
<dbReference type="Proteomes" id="UP000516304">
    <property type="component" value="Chromosome TIRI35C"/>
</dbReference>
<dbReference type="Gene3D" id="3.60.15.10">
    <property type="entry name" value="Ribonuclease Z/Hydroxyacylglutathione hydrolase-like"/>
    <property type="match status" value="1"/>
</dbReference>
<feature type="domain" description="Metallo-beta-lactamase" evidence="1">
    <location>
        <begin position="42"/>
        <end position="230"/>
    </location>
</feature>
<evidence type="ECO:0000313" key="2">
    <source>
        <dbReference type="EMBL" id="CAD5243271.1"/>
    </source>
</evidence>
<dbReference type="AlphaFoldDB" id="A0A7G2D801"/>
<dbReference type="InterPro" id="IPR001279">
    <property type="entry name" value="Metallo-B-lactamas"/>
</dbReference>
<keyword evidence="3" id="KW-1185">Reference proteome</keyword>
<evidence type="ECO:0000313" key="3">
    <source>
        <dbReference type="Proteomes" id="UP000516304"/>
    </source>
</evidence>
<reference evidence="2 3" key="1">
    <citation type="submission" date="2020-09" db="EMBL/GenBank/DDBJ databases">
        <authorList>
            <person name="Courtine D."/>
        </authorList>
    </citation>
    <scope>NUCLEOTIDE SEQUENCE [LARGE SCALE GENOMIC DNA]</scope>
    <source>
        <strain evidence="2 3">IRI35c</strain>
    </source>
</reference>
<dbReference type="SUPFAM" id="SSF56281">
    <property type="entry name" value="Metallo-hydrolase/oxidoreductase"/>
    <property type="match status" value="1"/>
</dbReference>
<organism evidence="2 3">
    <name type="scientific">Thermococcus camini</name>
    <dbReference type="NCBI Taxonomy" id="2016373"/>
    <lineage>
        <taxon>Archaea</taxon>
        <taxon>Methanobacteriati</taxon>
        <taxon>Methanobacteriota</taxon>
        <taxon>Thermococci</taxon>
        <taxon>Thermococcales</taxon>
        <taxon>Thermococcaceae</taxon>
        <taxon>Thermococcus</taxon>
    </lineage>
</organism>
<dbReference type="InterPro" id="IPR036866">
    <property type="entry name" value="RibonucZ/Hydroxyglut_hydro"/>
</dbReference>
<dbReference type="PANTHER" id="PTHR42663">
    <property type="entry name" value="HYDROLASE C777.06C-RELATED-RELATED"/>
    <property type="match status" value="1"/>
</dbReference>
<dbReference type="KEGG" id="tcq:TIRI35C_0117"/>
<sequence length="281" mass="31493">MSAEEHGGGDLIEITFLGSGGGRFITITQFRSTGGFHIRASRNIYVDPGPGALVRSWRYKLDPRKLDVIFVSHRHVDHCNDAEVMIEAMTGGALKKRGVLIASKSVVYGDETHTPAVSKYHLDVLESIHIPEPGSRIAIGDEEMVITPAQHSDPTTIGFRMKSPMGDISYIPDTAYFDELLEWHDGSRLIIAAVTRPRDMGIPYHLSTDDIVMMLKRMREKPEALVVSHIGMKMHFANPYKEAKYIETVTGVKTYVAKEGFRVRMEKNEIAVRTLRPARFV</sequence>
<dbReference type="PANTHER" id="PTHR42663:SF6">
    <property type="entry name" value="HYDROLASE C777.06C-RELATED"/>
    <property type="match status" value="1"/>
</dbReference>
<gene>
    <name evidence="2" type="ORF">TIRI35C_0117</name>
</gene>
<dbReference type="Pfam" id="PF12706">
    <property type="entry name" value="Lactamase_B_2"/>
    <property type="match status" value="1"/>
</dbReference>
<evidence type="ECO:0000259" key="1">
    <source>
        <dbReference type="Pfam" id="PF12706"/>
    </source>
</evidence>
<dbReference type="EMBL" id="LR881183">
    <property type="protein sequence ID" value="CAD5243271.1"/>
    <property type="molecule type" value="Genomic_DNA"/>
</dbReference>
<protein>
    <recommendedName>
        <fullName evidence="1">Metallo-beta-lactamase domain-containing protein</fullName>
    </recommendedName>
</protein>
<proteinExistence type="predicted"/>
<name>A0A7G2D801_9EURY</name>
<dbReference type="CDD" id="cd07741">
    <property type="entry name" value="metallo-hydrolase-like_MBL-fold"/>
    <property type="match status" value="1"/>
</dbReference>